<dbReference type="OpenTargets" id="ENSG00000022840"/>
<dbReference type="HGNC" id="HGNC:10055">
    <property type="gene designation" value="RNF10"/>
</dbReference>
<dbReference type="Proteomes" id="UP000005640">
    <property type="component" value="Chromosome 12"/>
</dbReference>
<accession>A0A0G2JKT9</accession>
<dbReference type="Antibodypedia" id="18977">
    <property type="antibodies" value="189 antibodies from 25 providers"/>
</dbReference>
<evidence type="ECO:0000313" key="2">
    <source>
        <dbReference type="Proteomes" id="UP000005640"/>
    </source>
</evidence>
<reference evidence="1" key="4">
    <citation type="submission" date="2025-08" db="UniProtKB">
        <authorList>
            <consortium name="Ensembl"/>
        </authorList>
    </citation>
    <scope>IDENTIFICATION</scope>
</reference>
<dbReference type="VEuPathDB" id="HostDB:ENSG00000022840"/>
<reference evidence="1" key="5">
    <citation type="submission" date="2025-09" db="UniProtKB">
        <authorList>
            <consortium name="Ensembl"/>
        </authorList>
    </citation>
    <scope>IDENTIFICATION</scope>
</reference>
<dbReference type="GeneTree" id="ENSGT00390000001731"/>
<dbReference type="Bgee" id="ENSG00000022840">
    <property type="expression patterns" value="Expressed in left testis and 205 other cell types or tissues"/>
</dbReference>
<dbReference type="Ensembl" id="ENST00000539486.1">
    <property type="protein sequence ID" value="ENSP00000438638.1"/>
    <property type="gene ID" value="ENSG00000022840.17"/>
</dbReference>
<reference evidence="1 2" key="3">
    <citation type="journal article" date="2006" name="Nature">
        <title>The finished DNA sequence of human chromosome 12.</title>
        <authorList>
            <consortium name="Baylor College of Medicine Human Genome Sequencing Center Sequence Production Team"/>
            <person name="Scherer S.E."/>
            <person name="Muzny D.M."/>
            <person name="Buhay C.J."/>
            <person name="Chen R."/>
            <person name="Cree A."/>
            <person name="Ding Y."/>
            <person name="Dugan-Rocha S."/>
            <person name="Gill R."/>
            <person name="Gunaratne P."/>
            <person name="Harris R.A."/>
            <person name="Hawes A.C."/>
            <person name="Hernandez J."/>
            <person name="Hodgson A.V."/>
            <person name="Hume J."/>
            <person name="Jackson A."/>
            <person name="Khan Z.M."/>
            <person name="Kovar-Smith C."/>
            <person name="Lewis L.R."/>
            <person name="Lozado R.J."/>
            <person name="Metzker M.L."/>
            <person name="Milosavljevic A."/>
            <person name="Miner G.R."/>
            <person name="Montgomery K.T."/>
            <person name="Morgan M.B."/>
            <person name="Nazareth L.V."/>
            <person name="Scott G."/>
            <person name="Sodergren E."/>
            <person name="Song X.Z."/>
            <person name="Steffen D."/>
            <person name="Lovering R.C."/>
            <person name="Wheeler D.A."/>
            <person name="Worley K.C."/>
            <person name="Yuan Y."/>
            <person name="Zhang Z."/>
            <person name="Adams C.Q."/>
            <person name="Ansari-Lari M.A."/>
            <person name="Ayele M."/>
            <person name="Brown M.J."/>
            <person name="Chen G."/>
            <person name="Chen Z."/>
            <person name="Clerc-Blankenburg K.P."/>
            <person name="Davis C."/>
            <person name="Delgado O."/>
            <person name="Dinh H.H."/>
            <person name="Draper H."/>
            <person name="Gonzalez-Garay M.L."/>
            <person name="Havlak P."/>
            <person name="Jackson L.R."/>
            <person name="Jacob L.S."/>
            <person name="Kelly S.H."/>
            <person name="Li L."/>
            <person name="Li Z."/>
            <person name="Liu J."/>
            <person name="Liu W."/>
            <person name="Lu J."/>
            <person name="Maheshwari M."/>
            <person name="Nguyen B.V."/>
            <person name="Okwuonu G.O."/>
            <person name="Pasternak S."/>
            <person name="Perez L.M."/>
            <person name="Plopper F.J."/>
            <person name="Santibanez J."/>
            <person name="Shen H."/>
            <person name="Tabor P.E."/>
            <person name="Verduzco D."/>
            <person name="Waldron L."/>
            <person name="Wang Q."/>
            <person name="Williams G.A."/>
            <person name="Zhang J."/>
            <person name="Zhou J."/>
            <person name="Allen C.C."/>
            <person name="Amin A.G."/>
            <person name="Anyalebechi V."/>
            <person name="Bailey M."/>
            <person name="Barbaria J.A."/>
            <person name="Bimage K.E."/>
            <person name="Bryant N.P."/>
            <person name="Burch P.E."/>
            <person name="Burkett C.E."/>
            <person name="Burrell K.L."/>
            <person name="Calderon E."/>
            <person name="Cardenas V."/>
            <person name="Carter K."/>
            <person name="Casias K."/>
            <person name="Cavazos I."/>
            <person name="Cavazos S.R."/>
            <person name="Ceasar H."/>
            <person name="Chacko J."/>
            <person name="Chan S.N."/>
            <person name="Chavez D."/>
            <person name="Christopoulos C."/>
            <person name="Chu J."/>
            <person name="Cockrell R."/>
            <person name="Cox C.D."/>
            <person name="Dang M."/>
            <person name="Dathorne S.R."/>
            <person name="David R."/>
            <person name="Davis C.M."/>
            <person name="Davy-Carroll L."/>
            <person name="Deshazo D.R."/>
            <person name="Donlin J.E."/>
            <person name="D'Souza L."/>
            <person name="Eaves K.A."/>
            <person name="Egan A."/>
            <person name="Emery-Cohen A.J."/>
            <person name="Escotto M."/>
            <person name="Flagg N."/>
            <person name="Forbes L.D."/>
            <person name="Gabisi A.M."/>
            <person name="Garza M."/>
            <person name="Hamilton C."/>
            <person name="Henderson N."/>
            <person name="Hernandez O."/>
            <person name="Hines S."/>
            <person name="Hogues M.E."/>
            <person name="Huang M."/>
            <person name="Idlebird D.G."/>
            <person name="Johnson R."/>
            <person name="Jolivet A."/>
            <person name="Jones S."/>
            <person name="Kagan R."/>
            <person name="King L.M."/>
            <person name="Leal B."/>
            <person name="Lebow H."/>
            <person name="Lee S."/>
            <person name="LeVan J.M."/>
            <person name="Lewis L.C."/>
            <person name="London P."/>
            <person name="Lorensuhewa L.M."/>
            <person name="Loulseged H."/>
            <person name="Lovett D.A."/>
            <person name="Lucier A."/>
            <person name="Lucier R.L."/>
            <person name="Ma J."/>
            <person name="Madu R.C."/>
            <person name="Mapua P."/>
            <person name="Martindale A.D."/>
            <person name="Martinez E."/>
            <person name="Massey E."/>
            <person name="Mawhiney S."/>
            <person name="Meador M.G."/>
            <person name="Mendez S."/>
            <person name="Mercado C."/>
            <person name="Mercado I.C."/>
            <person name="Merritt C.E."/>
            <person name="Miner Z.L."/>
            <person name="Minja E."/>
            <person name="Mitchell T."/>
            <person name="Mohabbat F."/>
            <person name="Mohabbat K."/>
            <person name="Montgomery B."/>
            <person name="Moore N."/>
            <person name="Morris S."/>
            <person name="Munidasa M."/>
            <person name="Ngo R.N."/>
            <person name="Nguyen N.B."/>
            <person name="Nickerson E."/>
            <person name="Nwaokelemeh O.O."/>
            <person name="Nwokenkwo S."/>
            <person name="Obregon M."/>
            <person name="Oguh M."/>
            <person name="Oragunye N."/>
            <person name="Oviedo R.J."/>
            <person name="Parish B.J."/>
            <person name="Parker D.N."/>
            <person name="Parrish J."/>
            <person name="Parks K.L."/>
            <person name="Paul H.A."/>
            <person name="Payton B.A."/>
            <person name="Perez A."/>
            <person name="Perrin W."/>
            <person name="Pickens A."/>
            <person name="Primus E.L."/>
            <person name="Pu L.L."/>
            <person name="Puazo M."/>
            <person name="Quiles M.M."/>
            <person name="Quiroz J.B."/>
            <person name="Rabata D."/>
            <person name="Reeves K."/>
            <person name="Ruiz S.J."/>
            <person name="Shao H."/>
            <person name="Sisson I."/>
            <person name="Sonaike T."/>
            <person name="Sorelle R.P."/>
            <person name="Sutton A.E."/>
            <person name="Svatek A.F."/>
            <person name="Svetz L.A."/>
            <person name="Tamerisa K.S."/>
            <person name="Taylor T.R."/>
            <person name="Teague B."/>
            <person name="Thomas N."/>
            <person name="Thorn R.D."/>
            <person name="Trejos Z.Y."/>
            <person name="Trevino B.K."/>
            <person name="Ukegbu O.N."/>
            <person name="Urban J.B."/>
            <person name="Vasquez L.I."/>
            <person name="Vera V.A."/>
            <person name="Villasana D.M."/>
            <person name="Wang L."/>
            <person name="Ward-Moore S."/>
            <person name="Warren J.T."/>
            <person name="Wei X."/>
            <person name="White F."/>
            <person name="Williamson A.L."/>
            <person name="Wleczyk R."/>
            <person name="Wooden H.S."/>
            <person name="Wooden S.H."/>
            <person name="Yen J."/>
            <person name="Yoon L."/>
            <person name="Yoon V."/>
            <person name="Zorrilla S.E."/>
            <person name="Nelson D."/>
            <person name="Kucherlapati R."/>
            <person name="Weinstock G."/>
            <person name="Gibbs R.A."/>
            <person name="null."/>
        </authorList>
    </citation>
    <scope>NUCLEOTIDE SEQUENCE [LARGE SCALE GENOMIC DNA]</scope>
</reference>
<dbReference type="EMBL" id="AC063943">
    <property type="status" value="NOT_ANNOTATED_CDS"/>
    <property type="molecule type" value="Genomic_DNA"/>
</dbReference>
<dbReference type="ExpressionAtlas" id="A0A0G2JKT9">
    <property type="expression patterns" value="baseline and differential"/>
</dbReference>
<organism evidence="1 2">
    <name type="scientific">Homo sapiens</name>
    <name type="common">Human</name>
    <dbReference type="NCBI Taxonomy" id="9606"/>
    <lineage>
        <taxon>Eukaryota</taxon>
        <taxon>Metazoa</taxon>
        <taxon>Chordata</taxon>
        <taxon>Craniata</taxon>
        <taxon>Vertebrata</taxon>
        <taxon>Euteleostomi</taxon>
        <taxon>Mammalia</taxon>
        <taxon>Eutheria</taxon>
        <taxon>Euarchontoglires</taxon>
        <taxon>Primates</taxon>
        <taxon>Haplorrhini</taxon>
        <taxon>Catarrhini</taxon>
        <taxon>Hominidae</taxon>
        <taxon>Homo</taxon>
    </lineage>
</organism>
<gene>
    <name evidence="1" type="primary">RNF10</name>
</gene>
<sequence>MPLSSPNA</sequence>
<name>A0A0G2JKT9_HUMAN</name>
<protein>
    <submittedName>
        <fullName evidence="1">Ring finger protein 10</fullName>
    </submittedName>
</protein>
<keyword evidence="2" id="KW-1185">Reference proteome</keyword>
<dbReference type="OrthoDB" id="10064108at2759"/>
<evidence type="ECO:0000313" key="1">
    <source>
        <dbReference type="Ensembl" id="ENSP00000438638.1"/>
    </source>
</evidence>
<reference evidence="1 2" key="2">
    <citation type="journal article" date="2004" name="Nature">
        <title>Finishing the euchromatic sequence of the human genome.</title>
        <authorList>
            <consortium name="International Human Genome Sequencing Consortium"/>
        </authorList>
    </citation>
    <scope>NUCLEOTIDE SEQUENCE [LARGE SCALE GENOMIC DNA]</scope>
</reference>
<reference evidence="1 2" key="1">
    <citation type="journal article" date="2001" name="Nature">
        <title>Initial sequencing and analysis of the human genome.</title>
        <authorList>
            <consortium name="International Human Genome Sequencing Consortium"/>
            <person name="Lander E.S."/>
            <person name="Linton L.M."/>
            <person name="Birren B."/>
            <person name="Nusbaum C."/>
            <person name="Zody M.C."/>
            <person name="Baldwin J."/>
            <person name="Devon K."/>
            <person name="Dewar K."/>
            <person name="Doyle M."/>
            <person name="FitzHugh W."/>
            <person name="Funke R."/>
            <person name="Gage D."/>
            <person name="Harris K."/>
            <person name="Heaford A."/>
            <person name="Howland J."/>
            <person name="Kann L."/>
            <person name="Lehoczky J."/>
            <person name="LeVine R."/>
            <person name="McEwan P."/>
            <person name="McKernan K."/>
            <person name="Meldrim J."/>
            <person name="Mesirov J.P."/>
            <person name="Miranda C."/>
            <person name="Morris W."/>
            <person name="Naylor J."/>
            <person name="Raymond C."/>
            <person name="Rosetti M."/>
            <person name="Santos R."/>
            <person name="Sheridan A."/>
            <person name="Sougnez C."/>
            <person name="Stange-Thomann N."/>
            <person name="Stojanovic N."/>
            <person name="Subramanian A."/>
            <person name="Wyman D."/>
            <person name="Rogers J."/>
            <person name="Sulston J."/>
            <person name="Ainscough R."/>
            <person name="Beck S."/>
            <person name="Bentley D."/>
            <person name="Burton J."/>
            <person name="Clee C."/>
            <person name="Carter N."/>
            <person name="Coulson A."/>
            <person name="Deadman R."/>
            <person name="Deloukas P."/>
            <person name="Dunham A."/>
            <person name="Dunham I."/>
            <person name="Durbin R."/>
            <person name="French L."/>
            <person name="Grafham D."/>
            <person name="Gregory S."/>
            <person name="Hubbard T."/>
            <person name="Humphray S."/>
            <person name="Hunt A."/>
            <person name="Jones M."/>
            <person name="Lloyd C."/>
            <person name="McMurray A."/>
            <person name="Matthews L."/>
            <person name="Mercer S."/>
            <person name="Milne S."/>
            <person name="Mullikin J.C."/>
            <person name="Mungall A."/>
            <person name="Plumb R."/>
            <person name="Ross M."/>
            <person name="Shownkeen R."/>
            <person name="Sims S."/>
            <person name="Waterston R.H."/>
            <person name="Wilson R.K."/>
            <person name="Hillier L.W."/>
            <person name="McPherson J.D."/>
            <person name="Marra M.A."/>
            <person name="Mardis E.R."/>
            <person name="Fulton L.A."/>
            <person name="Chinwalla A.T."/>
            <person name="Pepin K.H."/>
            <person name="Gish W.R."/>
            <person name="Chissoe S.L."/>
            <person name="Wendl M.C."/>
            <person name="Delehaunty K.D."/>
            <person name="Miner T.L."/>
            <person name="Delehaunty A."/>
            <person name="Kramer J.B."/>
            <person name="Cook L.L."/>
            <person name="Fulton R.S."/>
            <person name="Johnson D.L."/>
            <person name="Minx P.J."/>
            <person name="Clifton S.W."/>
            <person name="Hawkins T."/>
            <person name="Branscomb E."/>
            <person name="Predki P."/>
            <person name="Richardson P."/>
            <person name="Wenning S."/>
            <person name="Slezak T."/>
            <person name="Doggett N."/>
            <person name="Cheng J.F."/>
            <person name="Olsen A."/>
            <person name="Lucas S."/>
            <person name="Elkin C."/>
            <person name="Uberbacher E."/>
            <person name="Frazier M."/>
            <person name="Gibbs R.A."/>
            <person name="Muzny D.M."/>
            <person name="Scherer S.E."/>
            <person name="Bouck J.B."/>
            <person name="Sodergren E.J."/>
            <person name="Worley K.C."/>
            <person name="Rives C.M."/>
            <person name="Gorrell J.H."/>
            <person name="Metzker M.L."/>
            <person name="Naylor S.L."/>
            <person name="Kucherlapati R.S."/>
            <person name="Nelson D.L."/>
            <person name="Weinstock G.M."/>
            <person name="Sakaki Y."/>
            <person name="Fujiyama A."/>
            <person name="Hattori M."/>
            <person name="Yada T."/>
            <person name="Toyoda A."/>
            <person name="Itoh T."/>
            <person name="Kawagoe C."/>
            <person name="Watanabe H."/>
            <person name="Totoki Y."/>
            <person name="Taylor T."/>
            <person name="Weissenbach J."/>
            <person name="Heilig R."/>
            <person name="Saurin W."/>
            <person name="Artiguenave F."/>
            <person name="Brottier P."/>
            <person name="Bruls T."/>
            <person name="Pelletier E."/>
            <person name="Robert C."/>
            <person name="Wincker P."/>
            <person name="Smith D.R."/>
            <person name="Doucette-Stamm L."/>
            <person name="Rubenfield M."/>
            <person name="Weinstock K."/>
            <person name="Lee H.M."/>
            <person name="Dubois J."/>
            <person name="Rosenthal A."/>
            <person name="Platzer M."/>
            <person name="Nyakatura G."/>
            <person name="Taudien S."/>
            <person name="Rump A."/>
            <person name="Yang H."/>
            <person name="Yu J."/>
            <person name="Wang J."/>
            <person name="Huang G."/>
            <person name="Gu J."/>
            <person name="Hood L."/>
            <person name="Rowen L."/>
            <person name="Madan A."/>
            <person name="Qin S."/>
            <person name="Davis R.W."/>
            <person name="Federspiel N.A."/>
            <person name="Abola A.P."/>
            <person name="Proctor M.J."/>
            <person name="Myers R.M."/>
            <person name="Schmutz J."/>
            <person name="Dickson M."/>
            <person name="Grimwood J."/>
            <person name="Cox D.R."/>
            <person name="Olson M.V."/>
            <person name="Kaul R."/>
            <person name="Raymond C."/>
            <person name="Shimizu N."/>
            <person name="Kawasaki K."/>
            <person name="Minoshima S."/>
            <person name="Evans G.A."/>
            <person name="Athanasiou M."/>
            <person name="Schultz R."/>
            <person name="Roe B.A."/>
            <person name="Chen F."/>
            <person name="Pan H."/>
            <person name="Ramser J."/>
            <person name="Lehrach H."/>
            <person name="Reinhardt R."/>
            <person name="McCombie W.R."/>
            <person name="de la Bastide M."/>
            <person name="Dedhia N."/>
            <person name="Blocker H."/>
            <person name="Hornischer K."/>
            <person name="Nordsiek G."/>
            <person name="Agarwala R."/>
            <person name="Aravind L."/>
            <person name="Bailey J.A."/>
            <person name="Bateman A."/>
            <person name="Batzoglou S."/>
            <person name="Birney E."/>
            <person name="Bork P."/>
            <person name="Brown D.G."/>
            <person name="Burge C.B."/>
            <person name="Cerutti L."/>
            <person name="Chen H.C."/>
            <person name="Church D."/>
            <person name="Clamp M."/>
            <person name="Copley R.R."/>
            <person name="Doerks T."/>
            <person name="Eddy S.R."/>
            <person name="Eichler E.E."/>
            <person name="Furey T.S."/>
            <person name="Galagan J."/>
            <person name="Gilbert J.G."/>
            <person name="Harmon C."/>
            <person name="Hayashizaki Y."/>
            <person name="Haussler D."/>
            <person name="Hermjakob H."/>
            <person name="Hokamp K."/>
            <person name="Jang W."/>
            <person name="Johnson L.S."/>
            <person name="Jones T.A."/>
            <person name="Kasif S."/>
            <person name="Kaspryzk A."/>
            <person name="Kennedy S."/>
            <person name="Kent W.J."/>
            <person name="Kitts P."/>
            <person name="Koonin E.V."/>
            <person name="Korf I."/>
            <person name="Kulp D."/>
            <person name="Lancet D."/>
            <person name="Lowe T.M."/>
            <person name="McLysaght A."/>
            <person name="Mikkelsen T."/>
            <person name="Moran J.V."/>
            <person name="Mulder N."/>
            <person name="Pollara V.J."/>
            <person name="Ponting C.P."/>
            <person name="Schuler G."/>
            <person name="Schultz J."/>
            <person name="Slater G."/>
            <person name="Smit A.F."/>
            <person name="Stupka E."/>
            <person name="Szustakowski J."/>
            <person name="Thierry-Mieg D."/>
            <person name="Thierry-Mieg J."/>
            <person name="Wagner L."/>
            <person name="Wallis J."/>
            <person name="Wheeler R."/>
            <person name="Williams A."/>
            <person name="Wolf Y.I."/>
            <person name="Wolfe K.H."/>
            <person name="Yang S.P."/>
            <person name="Yeh R.F."/>
            <person name="Collins F."/>
            <person name="Guyer M.S."/>
            <person name="Peterson J."/>
            <person name="Felsenfeld A."/>
            <person name="Wetterstrand K.A."/>
            <person name="Patrinos A."/>
            <person name="Morgan M.J."/>
            <person name="de Jong P."/>
            <person name="Catanese J.J."/>
            <person name="Osoegawa K."/>
            <person name="Shizuya H."/>
            <person name="Choi S."/>
            <person name="Chen Y.J."/>
        </authorList>
    </citation>
    <scope>NUCLEOTIDE SEQUENCE [LARGE SCALE GENOMIC DNA]</scope>
</reference>
<feature type="non-terminal residue" evidence="1">
    <location>
        <position position="8"/>
    </location>
</feature>
<dbReference type="ChiTaRS" id="RNF10">
    <property type="organism name" value="human"/>
</dbReference>
<proteinExistence type="predicted"/>